<feature type="non-terminal residue" evidence="4">
    <location>
        <position position="194"/>
    </location>
</feature>
<dbReference type="OrthoDB" id="194358at2759"/>
<sequence length="194" mass="21037">LCEAVRCGQKETVELLLSQEGVDVNQRDRGDTALIRACIKGYPGIVEVLLAQPEIQVNKQDERGSTALHHVANGKHETILAMLLARTDLDVNIDNDHGNTPLTLASYRGHTNIVRGLLARSDILVNKPEPKRQETALHMAASRGDLECVALLAGAAGVDINARDIRGYTPYHVAMSAGQNMVVEFLSELPGIDL</sequence>
<dbReference type="Proteomes" id="UP000307440">
    <property type="component" value="Unassembled WGS sequence"/>
</dbReference>
<gene>
    <name evidence="4" type="ORF">FA15DRAFT_560735</name>
</gene>
<proteinExistence type="predicted"/>
<dbReference type="PROSITE" id="PS50297">
    <property type="entry name" value="ANK_REP_REGION"/>
    <property type="match status" value="2"/>
</dbReference>
<name>A0A5C3KSM6_COPMA</name>
<reference evidence="4 5" key="1">
    <citation type="journal article" date="2019" name="Nat. Ecol. Evol.">
        <title>Megaphylogeny resolves global patterns of mushroom evolution.</title>
        <authorList>
            <person name="Varga T."/>
            <person name="Krizsan K."/>
            <person name="Foldi C."/>
            <person name="Dima B."/>
            <person name="Sanchez-Garcia M."/>
            <person name="Sanchez-Ramirez S."/>
            <person name="Szollosi G.J."/>
            <person name="Szarkandi J.G."/>
            <person name="Papp V."/>
            <person name="Albert L."/>
            <person name="Andreopoulos W."/>
            <person name="Angelini C."/>
            <person name="Antonin V."/>
            <person name="Barry K.W."/>
            <person name="Bougher N.L."/>
            <person name="Buchanan P."/>
            <person name="Buyck B."/>
            <person name="Bense V."/>
            <person name="Catcheside P."/>
            <person name="Chovatia M."/>
            <person name="Cooper J."/>
            <person name="Damon W."/>
            <person name="Desjardin D."/>
            <person name="Finy P."/>
            <person name="Geml J."/>
            <person name="Haridas S."/>
            <person name="Hughes K."/>
            <person name="Justo A."/>
            <person name="Karasinski D."/>
            <person name="Kautmanova I."/>
            <person name="Kiss B."/>
            <person name="Kocsube S."/>
            <person name="Kotiranta H."/>
            <person name="LaButti K.M."/>
            <person name="Lechner B.E."/>
            <person name="Liimatainen K."/>
            <person name="Lipzen A."/>
            <person name="Lukacs Z."/>
            <person name="Mihaltcheva S."/>
            <person name="Morgado L.N."/>
            <person name="Niskanen T."/>
            <person name="Noordeloos M.E."/>
            <person name="Ohm R.A."/>
            <person name="Ortiz-Santana B."/>
            <person name="Ovrebo C."/>
            <person name="Racz N."/>
            <person name="Riley R."/>
            <person name="Savchenko A."/>
            <person name="Shiryaev A."/>
            <person name="Soop K."/>
            <person name="Spirin V."/>
            <person name="Szebenyi C."/>
            <person name="Tomsovsky M."/>
            <person name="Tulloss R.E."/>
            <person name="Uehling J."/>
            <person name="Grigoriev I.V."/>
            <person name="Vagvolgyi C."/>
            <person name="Papp T."/>
            <person name="Martin F.M."/>
            <person name="Miettinen O."/>
            <person name="Hibbett D.S."/>
            <person name="Nagy L.G."/>
        </authorList>
    </citation>
    <scope>NUCLEOTIDE SEQUENCE [LARGE SCALE GENOMIC DNA]</scope>
    <source>
        <strain evidence="4 5">CBS 121175</strain>
    </source>
</reference>
<organism evidence="4 5">
    <name type="scientific">Coprinopsis marcescibilis</name>
    <name type="common">Agaric fungus</name>
    <name type="synonym">Psathyrella marcescibilis</name>
    <dbReference type="NCBI Taxonomy" id="230819"/>
    <lineage>
        <taxon>Eukaryota</taxon>
        <taxon>Fungi</taxon>
        <taxon>Dikarya</taxon>
        <taxon>Basidiomycota</taxon>
        <taxon>Agaricomycotina</taxon>
        <taxon>Agaricomycetes</taxon>
        <taxon>Agaricomycetidae</taxon>
        <taxon>Agaricales</taxon>
        <taxon>Agaricineae</taxon>
        <taxon>Psathyrellaceae</taxon>
        <taxon>Coprinopsis</taxon>
    </lineage>
</organism>
<dbReference type="InterPro" id="IPR002110">
    <property type="entry name" value="Ankyrin_rpt"/>
</dbReference>
<feature type="non-terminal residue" evidence="4">
    <location>
        <position position="1"/>
    </location>
</feature>
<evidence type="ECO:0000313" key="5">
    <source>
        <dbReference type="Proteomes" id="UP000307440"/>
    </source>
</evidence>
<keyword evidence="5" id="KW-1185">Reference proteome</keyword>
<dbReference type="PANTHER" id="PTHR24198">
    <property type="entry name" value="ANKYRIN REPEAT AND PROTEIN KINASE DOMAIN-CONTAINING PROTEIN"/>
    <property type="match status" value="1"/>
</dbReference>
<evidence type="ECO:0000256" key="1">
    <source>
        <dbReference type="ARBA" id="ARBA00022737"/>
    </source>
</evidence>
<dbReference type="Pfam" id="PF13637">
    <property type="entry name" value="Ank_4"/>
    <property type="match status" value="1"/>
</dbReference>
<feature type="repeat" description="ANK" evidence="3">
    <location>
        <begin position="97"/>
        <end position="118"/>
    </location>
</feature>
<dbReference type="STRING" id="230819.A0A5C3KSM6"/>
<dbReference type="SUPFAM" id="SSF48403">
    <property type="entry name" value="Ankyrin repeat"/>
    <property type="match status" value="1"/>
</dbReference>
<dbReference type="PANTHER" id="PTHR24198:SF165">
    <property type="entry name" value="ANKYRIN REPEAT-CONTAINING PROTEIN-RELATED"/>
    <property type="match status" value="1"/>
</dbReference>
<dbReference type="InterPro" id="IPR036770">
    <property type="entry name" value="Ankyrin_rpt-contain_sf"/>
</dbReference>
<dbReference type="Gene3D" id="1.25.40.20">
    <property type="entry name" value="Ankyrin repeat-containing domain"/>
    <property type="match status" value="2"/>
</dbReference>
<dbReference type="PROSITE" id="PS50088">
    <property type="entry name" value="ANK_REPEAT"/>
    <property type="match status" value="2"/>
</dbReference>
<dbReference type="Pfam" id="PF12796">
    <property type="entry name" value="Ank_2"/>
    <property type="match status" value="2"/>
</dbReference>
<protein>
    <submittedName>
        <fullName evidence="4">Ankyrin</fullName>
    </submittedName>
</protein>
<keyword evidence="2 3" id="KW-0040">ANK repeat</keyword>
<dbReference type="AlphaFoldDB" id="A0A5C3KSM6"/>
<feature type="repeat" description="ANK" evidence="3">
    <location>
        <begin position="132"/>
        <end position="165"/>
    </location>
</feature>
<evidence type="ECO:0000256" key="2">
    <source>
        <dbReference type="ARBA" id="ARBA00023043"/>
    </source>
</evidence>
<dbReference type="SMART" id="SM00248">
    <property type="entry name" value="ANK"/>
    <property type="match status" value="6"/>
</dbReference>
<keyword evidence="1" id="KW-0677">Repeat</keyword>
<dbReference type="EMBL" id="ML210218">
    <property type="protein sequence ID" value="TFK23446.1"/>
    <property type="molecule type" value="Genomic_DNA"/>
</dbReference>
<evidence type="ECO:0000256" key="3">
    <source>
        <dbReference type="PROSITE-ProRule" id="PRU00023"/>
    </source>
</evidence>
<evidence type="ECO:0000313" key="4">
    <source>
        <dbReference type="EMBL" id="TFK23446.1"/>
    </source>
</evidence>
<accession>A0A5C3KSM6</accession>